<keyword evidence="5 6" id="KW-0472">Membrane</keyword>
<gene>
    <name evidence="7" type="ORF">QB898_03455</name>
</gene>
<evidence type="ECO:0000256" key="6">
    <source>
        <dbReference type="SAM" id="Phobius"/>
    </source>
</evidence>
<name>A0AAW6RJT4_9BURK</name>
<evidence type="ECO:0000256" key="1">
    <source>
        <dbReference type="ARBA" id="ARBA00004651"/>
    </source>
</evidence>
<accession>A0AAW6RJT4</accession>
<keyword evidence="2" id="KW-1003">Cell membrane</keyword>
<protein>
    <submittedName>
        <fullName evidence="7">Cytochrome C oxidase subunit IV family protein</fullName>
    </submittedName>
</protein>
<evidence type="ECO:0000256" key="5">
    <source>
        <dbReference type="ARBA" id="ARBA00023136"/>
    </source>
</evidence>
<dbReference type="InterPro" id="IPR005171">
    <property type="entry name" value="Cyt_c_oxidase_su4_prok"/>
</dbReference>
<dbReference type="GO" id="GO:0005886">
    <property type="term" value="C:plasma membrane"/>
    <property type="evidence" value="ECO:0007669"/>
    <property type="project" value="UniProtKB-SubCell"/>
</dbReference>
<feature type="transmembrane region" description="Helical" evidence="6">
    <location>
        <begin position="37"/>
        <end position="57"/>
    </location>
</feature>
<keyword evidence="3 6" id="KW-0812">Transmembrane</keyword>
<dbReference type="RefSeq" id="WP_279523802.1">
    <property type="nucleotide sequence ID" value="NZ_JARVII010000004.1"/>
</dbReference>
<sequence length="88" mass="9894">MKLRLIDLVWLLLLAATATTWWLDASGKLDTPAHTPVVWFIFGLAWLKGLGVILEFMELRHAPALWRNALLALFTLMVALILLAWAVA</sequence>
<evidence type="ECO:0000313" key="8">
    <source>
        <dbReference type="Proteomes" id="UP001237156"/>
    </source>
</evidence>
<dbReference type="Proteomes" id="UP001237156">
    <property type="component" value="Unassembled WGS sequence"/>
</dbReference>
<organism evidence="7 8">
    <name type="scientific">Ottowia cancrivicina</name>
    <dbReference type="NCBI Taxonomy" id="3040346"/>
    <lineage>
        <taxon>Bacteria</taxon>
        <taxon>Pseudomonadati</taxon>
        <taxon>Pseudomonadota</taxon>
        <taxon>Betaproteobacteria</taxon>
        <taxon>Burkholderiales</taxon>
        <taxon>Comamonadaceae</taxon>
        <taxon>Ottowia</taxon>
    </lineage>
</organism>
<dbReference type="EMBL" id="JARVII010000004">
    <property type="protein sequence ID" value="MDG9698786.1"/>
    <property type="molecule type" value="Genomic_DNA"/>
</dbReference>
<dbReference type="Pfam" id="PF03626">
    <property type="entry name" value="COX4_pro"/>
    <property type="match status" value="1"/>
</dbReference>
<comment type="subcellular location">
    <subcellularLocation>
        <location evidence="1">Cell membrane</location>
        <topology evidence="1">Multi-pass membrane protein</topology>
    </subcellularLocation>
</comment>
<reference evidence="7 8" key="1">
    <citation type="submission" date="2023-04" db="EMBL/GenBank/DDBJ databases">
        <title>Ottowia paracancer sp. nov., isolated from human stomach.</title>
        <authorList>
            <person name="Song Y."/>
        </authorList>
    </citation>
    <scope>NUCLEOTIDE SEQUENCE [LARGE SCALE GENOMIC DNA]</scope>
    <source>
        <strain evidence="7 8">10c7w1</strain>
    </source>
</reference>
<dbReference type="AlphaFoldDB" id="A0AAW6RJT4"/>
<evidence type="ECO:0000256" key="4">
    <source>
        <dbReference type="ARBA" id="ARBA00022989"/>
    </source>
</evidence>
<keyword evidence="8" id="KW-1185">Reference proteome</keyword>
<comment type="caution">
    <text evidence="7">The sequence shown here is derived from an EMBL/GenBank/DDBJ whole genome shotgun (WGS) entry which is preliminary data.</text>
</comment>
<evidence type="ECO:0000256" key="3">
    <source>
        <dbReference type="ARBA" id="ARBA00022692"/>
    </source>
</evidence>
<evidence type="ECO:0000256" key="2">
    <source>
        <dbReference type="ARBA" id="ARBA00022475"/>
    </source>
</evidence>
<feature type="transmembrane region" description="Helical" evidence="6">
    <location>
        <begin position="69"/>
        <end position="87"/>
    </location>
</feature>
<proteinExistence type="predicted"/>
<evidence type="ECO:0000313" key="7">
    <source>
        <dbReference type="EMBL" id="MDG9698786.1"/>
    </source>
</evidence>
<keyword evidence="4 6" id="KW-1133">Transmembrane helix</keyword>